<proteinExistence type="predicted"/>
<dbReference type="PANTHER" id="PTHR46825:SF11">
    <property type="entry name" value="PENICILLIN-BINDING PROTEIN 4"/>
    <property type="match status" value="1"/>
</dbReference>
<evidence type="ECO:0000259" key="3">
    <source>
        <dbReference type="Pfam" id="PF00144"/>
    </source>
</evidence>
<keyword evidence="2" id="KW-0472">Membrane</keyword>
<dbReference type="GO" id="GO:0016020">
    <property type="term" value="C:membrane"/>
    <property type="evidence" value="ECO:0007669"/>
    <property type="project" value="UniProtKB-SubCell"/>
</dbReference>
<keyword evidence="5" id="KW-1185">Reference proteome</keyword>
<gene>
    <name evidence="4" type="ORF">HM131_10000</name>
</gene>
<dbReference type="KEGG" id="hmn:HM131_10000"/>
<dbReference type="RefSeq" id="WP_085031922.1">
    <property type="nucleotide sequence ID" value="NZ_CP020772.1"/>
</dbReference>
<dbReference type="Gene3D" id="3.40.710.10">
    <property type="entry name" value="DD-peptidase/beta-lactamase superfamily"/>
    <property type="match status" value="1"/>
</dbReference>
<name>A0A1W6A0M0_9BACI</name>
<dbReference type="InterPro" id="IPR001466">
    <property type="entry name" value="Beta-lactam-related"/>
</dbReference>
<dbReference type="AlphaFoldDB" id="A0A1W6A0M0"/>
<evidence type="ECO:0000313" key="5">
    <source>
        <dbReference type="Proteomes" id="UP000192527"/>
    </source>
</evidence>
<dbReference type="OrthoDB" id="9803467at2"/>
<dbReference type="PANTHER" id="PTHR46825">
    <property type="entry name" value="D-ALANYL-D-ALANINE-CARBOXYPEPTIDASE/ENDOPEPTIDASE AMPH"/>
    <property type="match status" value="1"/>
</dbReference>
<dbReference type="Pfam" id="PF00144">
    <property type="entry name" value="Beta-lactamase"/>
    <property type="match status" value="1"/>
</dbReference>
<dbReference type="STRING" id="402384.HM131_10000"/>
<evidence type="ECO:0000256" key="1">
    <source>
        <dbReference type="ARBA" id="ARBA00004370"/>
    </source>
</evidence>
<sequence>MLVKDSTAEDQGIAFGWSNRAERLENNLNTKFGIASGCKVFTAVAICQLIEEKKLQFDTQLYELLAHDLPLLDPNVTIHHLLTHTSGMPDYFDEDKMENFDDLWKTTPMYTLRQGKEFLPFFQIKPMKFKPGERFHYNNAGYIVLGLVVELLTGKDFQEYVEENVFTHCGMVNSRYYEMDKLPENTAMGYIQGEDGWKSNIYSVPVKGGADGGAFVTAVDMIRFWEALIDQSLLSEDMSEEFLKPKVRVKEGVSYGYGLWINTASEQVYKYHVMGYDPGVSFHSCYYPAEKLSLAVLSNRSSGAYEMMKVVEDVFSKS</sequence>
<reference evidence="4 5" key="1">
    <citation type="submission" date="2017-04" db="EMBL/GenBank/DDBJ databases">
        <title>The whole genome sequencing and assembly of Halobacillus mangrovi strain.</title>
        <authorList>
            <person name="Lee S.-J."/>
            <person name="Park M.-K."/>
            <person name="Kim J.-Y."/>
            <person name="Lee Y.-J."/>
            <person name="Yi H."/>
            <person name="Bahn Y.-S."/>
            <person name="Kim J.F."/>
            <person name="Lee D.-W."/>
        </authorList>
    </citation>
    <scope>NUCLEOTIDE SEQUENCE [LARGE SCALE GENOMIC DNA]</scope>
    <source>
        <strain evidence="4 5">KTB 131</strain>
    </source>
</reference>
<dbReference type="InterPro" id="IPR012338">
    <property type="entry name" value="Beta-lactam/transpept-like"/>
</dbReference>
<evidence type="ECO:0000313" key="4">
    <source>
        <dbReference type="EMBL" id="ARI79175.1"/>
    </source>
</evidence>
<evidence type="ECO:0000256" key="2">
    <source>
        <dbReference type="ARBA" id="ARBA00023136"/>
    </source>
</evidence>
<dbReference type="Proteomes" id="UP000192527">
    <property type="component" value="Chromosome"/>
</dbReference>
<dbReference type="EMBL" id="CP020772">
    <property type="protein sequence ID" value="ARI79175.1"/>
    <property type="molecule type" value="Genomic_DNA"/>
</dbReference>
<accession>A0A1W6A0M0</accession>
<protein>
    <submittedName>
        <fullName evidence="4">Penicillin-binding protein</fullName>
    </submittedName>
</protein>
<feature type="domain" description="Beta-lactamase-related" evidence="3">
    <location>
        <begin position="14"/>
        <end position="303"/>
    </location>
</feature>
<dbReference type="InterPro" id="IPR050491">
    <property type="entry name" value="AmpC-like"/>
</dbReference>
<comment type="subcellular location">
    <subcellularLocation>
        <location evidence="1">Membrane</location>
    </subcellularLocation>
</comment>
<organism evidence="4 5">
    <name type="scientific">Halobacillus mangrovi</name>
    <dbReference type="NCBI Taxonomy" id="402384"/>
    <lineage>
        <taxon>Bacteria</taxon>
        <taxon>Bacillati</taxon>
        <taxon>Bacillota</taxon>
        <taxon>Bacilli</taxon>
        <taxon>Bacillales</taxon>
        <taxon>Bacillaceae</taxon>
        <taxon>Halobacillus</taxon>
    </lineage>
</organism>
<dbReference type="SUPFAM" id="SSF56601">
    <property type="entry name" value="beta-lactamase/transpeptidase-like"/>
    <property type="match status" value="1"/>
</dbReference>